<evidence type="ECO:0000313" key="7">
    <source>
        <dbReference type="EMBL" id="CNV68088.1"/>
    </source>
</evidence>
<evidence type="ECO:0000313" key="23">
    <source>
        <dbReference type="Proteomes" id="UP000046947"/>
    </source>
</evidence>
<reference evidence="15" key="7">
    <citation type="submission" date="2018-07" db="EMBL/GenBank/DDBJ databases">
        <authorList>
            <person name="Shah S."/>
            <person name="Brown T."/>
            <person name="Auld S."/>
            <person name="Bratton K."/>
            <person name="Narechania A."/>
            <person name="Mathema B."/>
            <person name="Gandhi N."/>
        </authorList>
    </citation>
    <scope>NUCLEOTIDE SEQUENCE</scope>
    <source>
        <strain evidence="15">32301_S10</strain>
    </source>
</reference>
<dbReference type="EMBL" id="CSBK01001084">
    <property type="protein sequence ID" value="COY29293.1"/>
    <property type="molecule type" value="Genomic_DNA"/>
</dbReference>
<evidence type="ECO:0000313" key="17">
    <source>
        <dbReference type="Proteomes" id="UP000038802"/>
    </source>
</evidence>
<evidence type="ECO:0000313" key="14">
    <source>
        <dbReference type="EMBL" id="OMH57945.1"/>
    </source>
</evidence>
<dbReference type="Proteomes" id="UP000048600">
    <property type="component" value="Unassembled WGS sequence"/>
</dbReference>
<dbReference type="SMR" id="A0A045IRZ5"/>
<dbReference type="OMA" id="RIEAEMV"/>
<evidence type="ECO:0000313" key="5">
    <source>
        <dbReference type="EMBL" id="CKR66959.1"/>
    </source>
</evidence>
<organism evidence="12 18">
    <name type="scientific">Mycobacterium tuberculosis</name>
    <dbReference type="NCBI Taxonomy" id="1773"/>
    <lineage>
        <taxon>Bacteria</taxon>
        <taxon>Bacillati</taxon>
        <taxon>Actinomycetota</taxon>
        <taxon>Actinomycetes</taxon>
        <taxon>Mycobacteriales</taxon>
        <taxon>Mycobacteriaceae</taxon>
        <taxon>Mycobacterium</taxon>
        <taxon>Mycobacterium tuberculosis complex</taxon>
    </lineage>
</organism>
<proteinExistence type="predicted"/>
<dbReference type="STRING" id="115862.BBG46_00555"/>
<dbReference type="EMBL" id="COPH01000004">
    <property type="protein sequence ID" value="CLV60314.1"/>
    <property type="molecule type" value="Genomic_DNA"/>
</dbReference>
<dbReference type="InterPro" id="IPR012349">
    <property type="entry name" value="Split_barrel_FMN-bd"/>
</dbReference>
<dbReference type="Proteomes" id="UP000300237">
    <property type="component" value="Chromosome"/>
</dbReference>
<dbReference type="SUPFAM" id="SSF50475">
    <property type="entry name" value="FMN-binding split barrel"/>
    <property type="match status" value="1"/>
</dbReference>
<dbReference type="EMBL" id="LWDQ01000001">
    <property type="protein sequence ID" value="OMH57945.1"/>
    <property type="molecule type" value="Genomic_DNA"/>
</dbReference>
<reference evidence="15 30" key="5">
    <citation type="journal article" date="2017" name="N. Engl. J. Med.">
        <title>Transmission of Extensively Drug-Resistant Tuberculosis in South Africa.</title>
        <authorList>
            <person name="Shah N.S."/>
            <person name="Auld S.C."/>
            <person name="Brust J.C."/>
            <person name="Mathema B."/>
            <person name="Ismail N."/>
            <person name="Moodley P."/>
            <person name="Mlisana K."/>
            <person name="Allana S."/>
            <person name="Campbell A."/>
            <person name="Mthiyane T."/>
            <person name="Morris N."/>
            <person name="Mpangase P."/>
            <person name="van der Meulen H."/>
            <person name="Omar S.V."/>
            <person name="Brown T.S."/>
            <person name="Narechania A."/>
            <person name="Shaskina E."/>
            <person name="Kapwata T."/>
            <person name="Kreiswirth B."/>
            <person name="Gandhi N.R."/>
        </authorList>
    </citation>
    <scope>NUCLEOTIDE SEQUENCE [LARGE SCALE GENOMIC DNA]</scope>
    <source>
        <strain evidence="15 30">32301_S10</strain>
    </source>
</reference>
<reference evidence="16 31" key="8">
    <citation type="submission" date="2018-08" db="EMBL/GenBank/DDBJ databases">
        <authorList>
            <person name="Fokvardsen B D."/>
            <person name="Norman A."/>
        </authorList>
    </citation>
    <scope>NUCLEOTIDE SEQUENCE [LARGE SCALE GENOMIC DNA]</scope>
    <source>
        <strain evidence="16 31">DKC2</strain>
    </source>
</reference>
<evidence type="ECO:0000313" key="6">
    <source>
        <dbReference type="EMBL" id="CLV60314.1"/>
    </source>
</evidence>
<sequence>MSPGSRRASPQSAREVVELDRDEAMRLLASVDHGRVVFTRAALPAIRPVNHLVVDGRVIGRTRLTAKVSVAVRSSADAGVVVAYEADDLDPRRRTGWSVVVTGLATEVSDPEQVARYQRLLHPWVNMAMDTVVAIEPEIVTGIRIVADSRTP</sequence>
<dbReference type="Proteomes" id="UP000050139">
    <property type="component" value="Unassembled WGS sequence"/>
</dbReference>
<evidence type="ECO:0000313" key="3">
    <source>
        <dbReference type="EMBL" id="CFR88218.1"/>
    </source>
</evidence>
<evidence type="ECO:0000313" key="10">
    <source>
        <dbReference type="EMBL" id="COW30611.1"/>
    </source>
</evidence>
<dbReference type="Proteomes" id="UP000048289">
    <property type="component" value="Unassembled WGS sequence"/>
</dbReference>
<evidence type="ECO:0000313" key="25">
    <source>
        <dbReference type="Proteomes" id="UP000048600"/>
    </source>
</evidence>
<dbReference type="EMBL" id="CSAD01000074">
    <property type="protein sequence ID" value="COV00694.1"/>
    <property type="molecule type" value="Genomic_DNA"/>
</dbReference>
<dbReference type="Proteomes" id="UP000038802">
    <property type="component" value="Unassembled WGS sequence"/>
</dbReference>
<reference evidence="14 29" key="4">
    <citation type="submission" date="2016-04" db="EMBL/GenBank/DDBJ databases">
        <authorList>
            <person name="Bigi M."/>
            <person name="Bigi F."/>
            <person name="Soria M.A."/>
        </authorList>
    </citation>
    <scope>NUCLEOTIDE SEQUENCE [LARGE SCALE GENOMIC DNA]</scope>
    <source>
        <strain evidence="14 29">6548</strain>
    </source>
</reference>
<dbReference type="RefSeq" id="WP_003899804.1">
    <property type="nucleotide sequence ID" value="NZ_AP017901.1"/>
</dbReference>
<dbReference type="Proteomes" id="UP000039021">
    <property type="component" value="Unassembled WGS sequence"/>
</dbReference>
<gene>
    <name evidence="14" type="ORF">A4S10_00093</name>
    <name evidence="16" type="ORF">DKC2_0086</name>
    <name evidence="15" type="ORF">DSJ38_01565</name>
    <name evidence="3" type="ORF">ERS007657_02662</name>
    <name evidence="7" type="ORF">ERS007661_02920</name>
    <name evidence="8" type="ORF">ERS007679_00817</name>
    <name evidence="1" type="ORF">ERS007681_04291</name>
    <name evidence="2" type="ORF">ERS007688_02111</name>
    <name evidence="9" type="ORF">ERS007703_03164</name>
    <name evidence="11" type="ORF">ERS007720_02634</name>
    <name evidence="12" type="ORF">ERS007739_02388</name>
    <name evidence="10" type="ORF">ERS007741_02135</name>
    <name evidence="4" type="ORF">ERS027659_01314</name>
    <name evidence="5" type="ORF">ERS027661_01870</name>
    <name evidence="6" type="ORF">ERS094118_00626</name>
    <name evidence="13" type="ORF">J8J21_10885</name>
</gene>
<evidence type="ECO:0000313" key="20">
    <source>
        <dbReference type="Proteomes" id="UP000044938"/>
    </source>
</evidence>
<evidence type="ECO:0000313" key="1">
    <source>
        <dbReference type="EMBL" id="CFE47116.1"/>
    </source>
</evidence>
<evidence type="ECO:0000313" key="15">
    <source>
        <dbReference type="EMBL" id="REQ56954.1"/>
    </source>
</evidence>
<dbReference type="Pfam" id="PF12900">
    <property type="entry name" value="Pyridox_ox_2"/>
    <property type="match status" value="1"/>
</dbReference>
<dbReference type="Proteomes" id="UP000671119">
    <property type="component" value="Unassembled WGS sequence"/>
</dbReference>
<evidence type="ECO:0000313" key="24">
    <source>
        <dbReference type="Proteomes" id="UP000048289"/>
    </source>
</evidence>
<evidence type="ECO:0000313" key="29">
    <source>
        <dbReference type="Proteomes" id="UP000189452"/>
    </source>
</evidence>
<dbReference type="EMBL" id="CFOH01000324">
    <property type="protein sequence ID" value="CFE52533.1"/>
    <property type="molecule type" value="Genomic_DNA"/>
</dbReference>
<evidence type="ECO:0000313" key="22">
    <source>
        <dbReference type="Proteomes" id="UP000046680"/>
    </source>
</evidence>
<evidence type="ECO:0000313" key="12">
    <source>
        <dbReference type="EMBL" id="COY29293.1"/>
    </source>
</evidence>
<dbReference type="AlphaFoldDB" id="A0A045IRZ5"/>
<evidence type="ECO:0000313" key="11">
    <source>
        <dbReference type="EMBL" id="COW43508.1"/>
    </source>
</evidence>
<dbReference type="Proteomes" id="UP000039217">
    <property type="component" value="Unassembled WGS sequence"/>
</dbReference>
<evidence type="ECO:0000313" key="28">
    <source>
        <dbReference type="Proteomes" id="UP000050164"/>
    </source>
</evidence>
<reference evidence="14 29" key="6">
    <citation type="submission" date="2017-02" db="EMBL/GenBank/DDBJ databases">
        <title>Protein polymorphisms may explain contrasting epidemiological fitness of two variants of a multidrug-resistant Mycobacterium tuberculosis strain.</title>
        <authorList>
            <person name="Bigi M.M."/>
            <person name="Lopez B."/>
            <person name="Blanco F.C."/>
            <person name="Sasiain M.C."/>
            <person name="De La Barrera S."/>
            <person name="Ritacco V."/>
            <person name="Bigi F."/>
            <person name="Soria M.A."/>
        </authorList>
    </citation>
    <scope>NUCLEOTIDE SEQUENCE [LARGE SCALE GENOMIC DNA]</scope>
    <source>
        <strain evidence="14 29">6548</strain>
    </source>
</reference>
<evidence type="ECO:0000313" key="9">
    <source>
        <dbReference type="EMBL" id="COW24481.1"/>
    </source>
</evidence>
<evidence type="ECO:0000313" key="18">
    <source>
        <dbReference type="Proteomes" id="UP000039021"/>
    </source>
</evidence>
<evidence type="ECO:0000313" key="16">
    <source>
        <dbReference type="EMBL" id="VCU48285.1"/>
    </source>
</evidence>
<dbReference type="EMBL" id="CQQC01001144">
    <property type="protein sequence ID" value="CNV68088.1"/>
    <property type="molecule type" value="Genomic_DNA"/>
</dbReference>
<dbReference type="EMBL" id="CGCX01001074">
    <property type="protein sequence ID" value="CFR88218.1"/>
    <property type="molecule type" value="Genomic_DNA"/>
</dbReference>
<dbReference type="EMBL" id="CSAJ01000352">
    <property type="protein sequence ID" value="COW43508.1"/>
    <property type="molecule type" value="Genomic_DNA"/>
</dbReference>
<dbReference type="InterPro" id="IPR024747">
    <property type="entry name" value="Pyridox_Oxase-rel"/>
</dbReference>
<evidence type="ECO:0000313" key="27">
    <source>
        <dbReference type="Proteomes" id="UP000050139"/>
    </source>
</evidence>
<dbReference type="Proteomes" id="UP000046680">
    <property type="component" value="Unassembled WGS sequence"/>
</dbReference>
<evidence type="ECO:0000313" key="4">
    <source>
        <dbReference type="EMBL" id="CKR39931.1"/>
    </source>
</evidence>
<evidence type="ECO:0000313" key="2">
    <source>
        <dbReference type="EMBL" id="CFE52533.1"/>
    </source>
</evidence>
<dbReference type="Proteomes" id="UP000050164">
    <property type="component" value="Unassembled WGS sequence"/>
</dbReference>
<name>A0A045IRZ5_MYCTX</name>
<evidence type="ECO:0000313" key="30">
    <source>
        <dbReference type="Proteomes" id="UP000256381"/>
    </source>
</evidence>
<evidence type="ECO:0000313" key="21">
    <source>
        <dbReference type="Proteomes" id="UP000045842"/>
    </source>
</evidence>
<dbReference type="EMBL" id="CNFT01000233">
    <property type="protein sequence ID" value="CKR39931.1"/>
    <property type="molecule type" value="Genomic_DNA"/>
</dbReference>
<dbReference type="EMBL" id="CNFU01000348">
    <property type="protein sequence ID" value="CKR66959.1"/>
    <property type="molecule type" value="Genomic_DNA"/>
</dbReference>
<dbReference type="Proteomes" id="UP000045842">
    <property type="component" value="Unassembled WGS sequence"/>
</dbReference>
<protein>
    <submittedName>
        <fullName evidence="12 13">Pyridoxamine 5'-phosphate oxidase</fullName>
    </submittedName>
</protein>
<dbReference type="Proteomes" id="UP000049023">
    <property type="component" value="Unassembled WGS sequence"/>
</dbReference>
<dbReference type="Proteomes" id="UP000256381">
    <property type="component" value="Unassembled WGS sequence"/>
</dbReference>
<reference evidence="9" key="3">
    <citation type="submission" date="2015-03" db="EMBL/GenBank/DDBJ databases">
        <authorList>
            <person name="Murphy D."/>
        </authorList>
    </citation>
    <scope>NUCLEOTIDE SEQUENCE [LARGE SCALE GENOMIC DNA]</scope>
    <source>
        <strain evidence="9">K00500041</strain>
    </source>
</reference>
<reference evidence="17 18" key="2">
    <citation type="submission" date="2015-03" db="EMBL/GenBank/DDBJ databases">
        <authorList>
            <consortium name="Pathogen Informatics"/>
        </authorList>
    </citation>
    <scope>NUCLEOTIDE SEQUENCE [LARGE SCALE GENOMIC DNA]</scope>
    <source>
        <strain evidence="4 28">Bir 185</strain>
        <strain evidence="5 26">Bir 187</strain>
        <strain evidence="3 22">C09601061</strain>
        <strain evidence="7 19">D00501624</strain>
        <strain evidence="8 21">G09801536</strain>
        <strain evidence="1 24">G09901357</strain>
        <strain evidence="2 23">H09601792</strain>
        <strain evidence="17">K00500041</strain>
        <strain evidence="11 20">M09401471</strain>
        <strain evidence="18">N09902308</strain>
        <strain evidence="10 25">P00601463</strain>
    </source>
</reference>
<evidence type="ECO:0000313" key="32">
    <source>
        <dbReference type="Proteomes" id="UP000671119"/>
    </source>
</evidence>
<evidence type="ECO:0000313" key="31">
    <source>
        <dbReference type="Proteomes" id="UP000300237"/>
    </source>
</evidence>
<evidence type="ECO:0000313" key="26">
    <source>
        <dbReference type="Proteomes" id="UP000049023"/>
    </source>
</evidence>
<evidence type="ECO:0000313" key="19">
    <source>
        <dbReference type="Proteomes" id="UP000039217"/>
    </source>
</evidence>
<dbReference type="PATRIC" id="fig|1773.206.peg.401"/>
<evidence type="ECO:0000313" key="8">
    <source>
        <dbReference type="EMBL" id="COV00694.1"/>
    </source>
</evidence>
<dbReference type="EMBL" id="JAGIZI010000014">
    <property type="protein sequence ID" value="MBP0683622.1"/>
    <property type="molecule type" value="Genomic_DNA"/>
</dbReference>
<dbReference type="Gene3D" id="2.30.110.10">
    <property type="entry name" value="Electron Transport, Fmn-binding Protein, Chain A"/>
    <property type="match status" value="1"/>
</dbReference>
<reference evidence="12 27" key="1">
    <citation type="submission" date="2015-03" db="EMBL/GenBank/DDBJ databases">
        <authorList>
            <consortium name="Pathogen Informatics"/>
            <person name="Murphy D."/>
        </authorList>
    </citation>
    <scope>NUCLEOTIDE SEQUENCE</scope>
    <source>
        <strain evidence="6 27">0268S</strain>
        <strain evidence="12">N09902308</strain>
    </source>
</reference>
<dbReference type="Proteomes" id="UP000189452">
    <property type="component" value="Chromosome"/>
</dbReference>
<dbReference type="Proteomes" id="UP000046947">
    <property type="component" value="Unassembled WGS sequence"/>
</dbReference>
<dbReference type="EMBL" id="CSAE01000404">
    <property type="protein sequence ID" value="COW24481.1"/>
    <property type="molecule type" value="Genomic_DNA"/>
</dbReference>
<evidence type="ECO:0000313" key="13">
    <source>
        <dbReference type="EMBL" id="MBP0683622.1"/>
    </source>
</evidence>
<dbReference type="Proteomes" id="UP000044938">
    <property type="component" value="Unassembled WGS sequence"/>
</dbReference>
<reference evidence="13 32" key="9">
    <citation type="submission" date="2021-03" db="EMBL/GenBank/DDBJ databases">
        <title>Whole Genome Sequencing of Mycobacterium tuberculosis clinical isolates from Arunachal Pradesh, India.</title>
        <authorList>
            <person name="Singh S."/>
            <person name="Mudliar S.R."/>
            <person name="Kulsum U."/>
            <person name="Rufai S.B."/>
            <person name="Singh P.K."/>
            <person name="Umpo M."/>
            <person name="Nyori M."/>
        </authorList>
    </citation>
    <scope>NUCLEOTIDE SEQUENCE [LARGE SCALE GENOMIC DNA]</scope>
    <source>
        <strain evidence="13 32">OMICS/BPL/0142/20/SP</strain>
    </source>
</reference>
<accession>A0A045IRZ5</accession>
<dbReference type="EMBL" id="CHKL01000225">
    <property type="protein sequence ID" value="COW30611.1"/>
    <property type="molecule type" value="Genomic_DNA"/>
</dbReference>
<dbReference type="EMBL" id="LR027516">
    <property type="protein sequence ID" value="VCU48285.1"/>
    <property type="molecule type" value="Genomic_DNA"/>
</dbReference>
<dbReference type="EMBL" id="CFOE01000984">
    <property type="protein sequence ID" value="CFE47116.1"/>
    <property type="molecule type" value="Genomic_DNA"/>
</dbReference>
<dbReference type="EMBL" id="QTBD01000022">
    <property type="protein sequence ID" value="REQ56954.1"/>
    <property type="molecule type" value="Genomic_DNA"/>
</dbReference>